<evidence type="ECO:0000256" key="1">
    <source>
        <dbReference type="ARBA" id="ARBA00004496"/>
    </source>
</evidence>
<feature type="coiled-coil region" evidence="7">
    <location>
        <begin position="29"/>
        <end position="113"/>
    </location>
</feature>
<dbReference type="EMBL" id="CP102453">
    <property type="protein sequence ID" value="UUX34012.1"/>
    <property type="molecule type" value="Genomic_DNA"/>
</dbReference>
<comment type="subcellular location">
    <subcellularLocation>
        <location evidence="1">Cytoplasm</location>
    </subcellularLocation>
</comment>
<dbReference type="RefSeq" id="WP_313793514.1">
    <property type="nucleotide sequence ID" value="NZ_CP102453.1"/>
</dbReference>
<accession>A0ABY5P5I2</accession>
<proteinExistence type="inferred from homology"/>
<comment type="similarity">
    <text evidence="2">Belongs to the DivIVA family.</text>
</comment>
<keyword evidence="5 7" id="KW-0175">Coiled coil</keyword>
<sequence>MALTPNEILHKEFDTKFRGFDQEQVNDFLDLVVAEFEKLIKENNQYEQKLESLQEKVDYFNQLQDSLNNSIVVANEAAERLKQNARKEAELILFEAEREADRLMEKANNHSADVISGTEELRQYAIDYRHKLQSMLNDYQDHVNDEKYSSLFQENPHLEKIEASLDYRVTNEKVAQRLDELEQSSNEELVDNTPSSAINAEDFDAPEDLDALITEETLVEEIPMEEGPTRTRTSMALSREELSELVDDEDSDIESLLADLDLENEANNRKAVQELETENDLRGESILGQTIRIDLSRDDR</sequence>
<organism evidence="8 9">
    <name type="scientific">Fundicoccus culcitae</name>
    <dbReference type="NCBI Taxonomy" id="2969821"/>
    <lineage>
        <taxon>Bacteria</taxon>
        <taxon>Bacillati</taxon>
        <taxon>Bacillota</taxon>
        <taxon>Bacilli</taxon>
        <taxon>Lactobacillales</taxon>
        <taxon>Aerococcaceae</taxon>
        <taxon>Fundicoccus</taxon>
    </lineage>
</organism>
<keyword evidence="6" id="KW-0131">Cell cycle</keyword>
<keyword evidence="9" id="KW-1185">Reference proteome</keyword>
<evidence type="ECO:0000256" key="2">
    <source>
        <dbReference type="ARBA" id="ARBA00009008"/>
    </source>
</evidence>
<dbReference type="PANTHER" id="PTHR35794">
    <property type="entry name" value="CELL DIVISION PROTEIN DIVIVA"/>
    <property type="match status" value="1"/>
</dbReference>
<evidence type="ECO:0000256" key="4">
    <source>
        <dbReference type="ARBA" id="ARBA00022618"/>
    </source>
</evidence>
<dbReference type="InterPro" id="IPR019933">
    <property type="entry name" value="DivIVA_domain"/>
</dbReference>
<dbReference type="Pfam" id="PF05103">
    <property type="entry name" value="DivIVA"/>
    <property type="match status" value="1"/>
</dbReference>
<reference evidence="8 9" key="1">
    <citation type="submission" date="2022-08" db="EMBL/GenBank/DDBJ databases">
        <title>Aerococcaceae sp. nov isolated from spoiled eye mask.</title>
        <authorList>
            <person name="Zhou G."/>
            <person name="Xie X.-B."/>
            <person name="Shi Q.-S."/>
            <person name="Wang Y.-S."/>
            <person name="Wen X."/>
            <person name="Peng H."/>
            <person name="Yang X.-J."/>
            <person name="Tao H.-B."/>
            <person name="Huang X.-M."/>
        </authorList>
    </citation>
    <scope>NUCLEOTIDE SEQUENCE [LARGE SCALE GENOMIC DNA]</scope>
    <source>
        <strain evidence="9">DM20194951</strain>
    </source>
</reference>
<dbReference type="InterPro" id="IPR007793">
    <property type="entry name" value="DivIVA_fam"/>
</dbReference>
<dbReference type="Gene3D" id="6.10.250.660">
    <property type="match status" value="1"/>
</dbReference>
<gene>
    <name evidence="8" type="ORF">NRE15_14190</name>
</gene>
<name>A0ABY5P5I2_9LACT</name>
<keyword evidence="4" id="KW-0132">Cell division</keyword>
<evidence type="ECO:0000256" key="6">
    <source>
        <dbReference type="ARBA" id="ARBA00023306"/>
    </source>
</evidence>
<evidence type="ECO:0000313" key="8">
    <source>
        <dbReference type="EMBL" id="UUX34012.1"/>
    </source>
</evidence>
<keyword evidence="3" id="KW-0963">Cytoplasm</keyword>
<protein>
    <submittedName>
        <fullName evidence="8">DivIVA domain-containing protein</fullName>
    </submittedName>
</protein>
<evidence type="ECO:0000256" key="5">
    <source>
        <dbReference type="ARBA" id="ARBA00023054"/>
    </source>
</evidence>
<evidence type="ECO:0000256" key="3">
    <source>
        <dbReference type="ARBA" id="ARBA00022490"/>
    </source>
</evidence>
<dbReference type="PANTHER" id="PTHR35794:SF2">
    <property type="entry name" value="CELL DIVISION PROTEIN DIVIVA"/>
    <property type="match status" value="1"/>
</dbReference>
<evidence type="ECO:0000313" key="9">
    <source>
        <dbReference type="Proteomes" id="UP001315967"/>
    </source>
</evidence>
<dbReference type="Proteomes" id="UP001315967">
    <property type="component" value="Chromosome"/>
</dbReference>
<evidence type="ECO:0000256" key="7">
    <source>
        <dbReference type="SAM" id="Coils"/>
    </source>
</evidence>
<dbReference type="NCBIfam" id="TIGR03544">
    <property type="entry name" value="DivI1A_domain"/>
    <property type="match status" value="1"/>
</dbReference>